<dbReference type="AlphaFoldDB" id="A0A382WV40"/>
<accession>A0A382WV40</accession>
<name>A0A382WV40_9ZZZZ</name>
<sequence length="30" mass="3272">MITLIVSISVTLYPLLQGKILANSELDVKV</sequence>
<reference evidence="1" key="1">
    <citation type="submission" date="2018-05" db="EMBL/GenBank/DDBJ databases">
        <authorList>
            <person name="Lanie J.A."/>
            <person name="Ng W.-L."/>
            <person name="Kazmierczak K.M."/>
            <person name="Andrzejewski T.M."/>
            <person name="Davidsen T.M."/>
            <person name="Wayne K.J."/>
            <person name="Tettelin H."/>
            <person name="Glass J.I."/>
            <person name="Rusch D."/>
            <person name="Podicherti R."/>
            <person name="Tsui H.-C.T."/>
            <person name="Winkler M.E."/>
        </authorList>
    </citation>
    <scope>NUCLEOTIDE SEQUENCE</scope>
</reference>
<gene>
    <name evidence="1" type="ORF">METZ01_LOCUS415620</name>
</gene>
<organism evidence="1">
    <name type="scientific">marine metagenome</name>
    <dbReference type="NCBI Taxonomy" id="408172"/>
    <lineage>
        <taxon>unclassified sequences</taxon>
        <taxon>metagenomes</taxon>
        <taxon>ecological metagenomes</taxon>
    </lineage>
</organism>
<dbReference type="EMBL" id="UINC01162808">
    <property type="protein sequence ID" value="SVD62766.1"/>
    <property type="molecule type" value="Genomic_DNA"/>
</dbReference>
<protein>
    <submittedName>
        <fullName evidence="1">Uncharacterized protein</fullName>
    </submittedName>
</protein>
<evidence type="ECO:0000313" key="1">
    <source>
        <dbReference type="EMBL" id="SVD62766.1"/>
    </source>
</evidence>
<proteinExistence type="predicted"/>